<gene>
    <name evidence="3" type="ORF">PILCRDRAFT_826814</name>
</gene>
<dbReference type="InterPro" id="IPR001251">
    <property type="entry name" value="CRAL-TRIO_dom"/>
</dbReference>
<keyword evidence="4" id="KW-1185">Reference proteome</keyword>
<dbReference type="PROSITE" id="PS50191">
    <property type="entry name" value="CRAL_TRIO"/>
    <property type="match status" value="1"/>
</dbReference>
<evidence type="ECO:0000259" key="2">
    <source>
        <dbReference type="PROSITE" id="PS50191"/>
    </source>
</evidence>
<dbReference type="InParanoid" id="A0A0C3F7U9"/>
<accession>A0A0C3F7U9</accession>
<feature type="domain" description="CRAL-TRIO" evidence="2">
    <location>
        <begin position="114"/>
        <end position="263"/>
    </location>
</feature>
<evidence type="ECO:0000313" key="4">
    <source>
        <dbReference type="Proteomes" id="UP000054166"/>
    </source>
</evidence>
<dbReference type="OrthoDB" id="75724at2759"/>
<dbReference type="PANTHER" id="PTHR46590">
    <property type="entry name" value="PHOSPHATIDYLINOSITOL TRANSFER PROTEIN CSR1-RELATED"/>
    <property type="match status" value="1"/>
</dbReference>
<organism evidence="3 4">
    <name type="scientific">Piloderma croceum (strain F 1598)</name>
    <dbReference type="NCBI Taxonomy" id="765440"/>
    <lineage>
        <taxon>Eukaryota</taxon>
        <taxon>Fungi</taxon>
        <taxon>Dikarya</taxon>
        <taxon>Basidiomycota</taxon>
        <taxon>Agaricomycotina</taxon>
        <taxon>Agaricomycetes</taxon>
        <taxon>Agaricomycetidae</taxon>
        <taxon>Atheliales</taxon>
        <taxon>Atheliaceae</taxon>
        <taxon>Piloderma</taxon>
    </lineage>
</organism>
<keyword evidence="1" id="KW-1133">Transmembrane helix</keyword>
<evidence type="ECO:0000256" key="1">
    <source>
        <dbReference type="SAM" id="Phobius"/>
    </source>
</evidence>
<reference evidence="3 4" key="1">
    <citation type="submission" date="2014-04" db="EMBL/GenBank/DDBJ databases">
        <authorList>
            <consortium name="DOE Joint Genome Institute"/>
            <person name="Kuo A."/>
            <person name="Tarkka M."/>
            <person name="Buscot F."/>
            <person name="Kohler A."/>
            <person name="Nagy L.G."/>
            <person name="Floudas D."/>
            <person name="Copeland A."/>
            <person name="Barry K.W."/>
            <person name="Cichocki N."/>
            <person name="Veneault-Fourrey C."/>
            <person name="LaButti K."/>
            <person name="Lindquist E.A."/>
            <person name="Lipzen A."/>
            <person name="Lundell T."/>
            <person name="Morin E."/>
            <person name="Murat C."/>
            <person name="Sun H."/>
            <person name="Tunlid A."/>
            <person name="Henrissat B."/>
            <person name="Grigoriev I.V."/>
            <person name="Hibbett D.S."/>
            <person name="Martin F."/>
            <person name="Nordberg H.P."/>
            <person name="Cantor M.N."/>
            <person name="Hua S.X."/>
        </authorList>
    </citation>
    <scope>NUCLEOTIDE SEQUENCE [LARGE SCALE GENOMIC DNA]</scope>
    <source>
        <strain evidence="3 4">F 1598</strain>
    </source>
</reference>
<dbReference type="EMBL" id="KN833040">
    <property type="protein sequence ID" value="KIM75966.1"/>
    <property type="molecule type" value="Genomic_DNA"/>
</dbReference>
<dbReference type="Proteomes" id="UP000054166">
    <property type="component" value="Unassembled WGS sequence"/>
</dbReference>
<feature type="transmembrane region" description="Helical" evidence="1">
    <location>
        <begin position="346"/>
        <end position="367"/>
    </location>
</feature>
<proteinExistence type="predicted"/>
<dbReference type="Gene3D" id="3.40.525.10">
    <property type="entry name" value="CRAL-TRIO lipid binding domain"/>
    <property type="match status" value="1"/>
</dbReference>
<dbReference type="InterPro" id="IPR036865">
    <property type="entry name" value="CRAL-TRIO_dom_sf"/>
</dbReference>
<dbReference type="InterPro" id="IPR052432">
    <property type="entry name" value="PITP/CRAL-TRIO"/>
</dbReference>
<dbReference type="HOGENOM" id="CLU_037648_0_0_1"/>
<dbReference type="PANTHER" id="PTHR46590:SF4">
    <property type="entry name" value="CRAL-TRIO DOMAIN-CONTAINING PROTEIN"/>
    <property type="match status" value="1"/>
</dbReference>
<dbReference type="STRING" id="765440.A0A0C3F7U9"/>
<dbReference type="SUPFAM" id="SSF52087">
    <property type="entry name" value="CRAL/TRIO domain"/>
    <property type="match status" value="1"/>
</dbReference>
<evidence type="ECO:0000313" key="3">
    <source>
        <dbReference type="EMBL" id="KIM75966.1"/>
    </source>
</evidence>
<reference evidence="4" key="2">
    <citation type="submission" date="2015-01" db="EMBL/GenBank/DDBJ databases">
        <title>Evolutionary Origins and Diversification of the Mycorrhizal Mutualists.</title>
        <authorList>
            <consortium name="DOE Joint Genome Institute"/>
            <consortium name="Mycorrhizal Genomics Consortium"/>
            <person name="Kohler A."/>
            <person name="Kuo A."/>
            <person name="Nagy L.G."/>
            <person name="Floudas D."/>
            <person name="Copeland A."/>
            <person name="Barry K.W."/>
            <person name="Cichocki N."/>
            <person name="Veneault-Fourrey C."/>
            <person name="LaButti K."/>
            <person name="Lindquist E.A."/>
            <person name="Lipzen A."/>
            <person name="Lundell T."/>
            <person name="Morin E."/>
            <person name="Murat C."/>
            <person name="Riley R."/>
            <person name="Ohm R."/>
            <person name="Sun H."/>
            <person name="Tunlid A."/>
            <person name="Henrissat B."/>
            <person name="Grigoriev I.V."/>
            <person name="Hibbett D.S."/>
            <person name="Martin F."/>
        </authorList>
    </citation>
    <scope>NUCLEOTIDE SEQUENCE [LARGE SCALE GENOMIC DNA]</scope>
    <source>
        <strain evidence="4">F 1598</strain>
    </source>
</reference>
<dbReference type="Pfam" id="PF00650">
    <property type="entry name" value="CRAL_TRIO"/>
    <property type="match status" value="1"/>
</dbReference>
<keyword evidence="1" id="KW-0472">Membrane</keyword>
<dbReference type="AlphaFoldDB" id="A0A0C3F7U9"/>
<dbReference type="SMART" id="SM00516">
    <property type="entry name" value="SEC14"/>
    <property type="match status" value="1"/>
</dbReference>
<protein>
    <recommendedName>
        <fullName evidence="2">CRAL-TRIO domain-containing protein</fullName>
    </recommendedName>
</protein>
<dbReference type="CDD" id="cd00170">
    <property type="entry name" value="SEC14"/>
    <property type="match status" value="1"/>
</dbReference>
<name>A0A0C3F7U9_PILCF</name>
<keyword evidence="1" id="KW-0812">Transmembrane</keyword>
<sequence length="394" mass="44878">MDIRSLLQANNDKLLRLYKENLDITLALQATLIEDVLPHVRDELQLDADIVDWANEWLEDTASIFQFLRRHKFTRSFAMESIRQNLVWRINTIHPSIEEPPLGILHCLPSPVSDPFGRPIIVLKVSALAAEHSTDNFKHLLMPTIDHLQAHLKELNASQKRTETPILQYIVLLDLADVPIQHVDVKLIAWSMRDVIPRFPGMIAAVFMLNYSWTHSGLWTVAKRVLPAAALSRIFFPSKKELEEYFTPSCLPKEYGGNLPRLQDLGDPLRLNNPLEKGFSHSPSTPVPSQPCPQWPTRISPTSSRNPFFGYPTFSSSSKATPSFQPGRRRLRDLICTLAKMWWGRWRTHVSVLLWLVLALASARIWVKRGGLAKVRRGMGRTLVGSKDLWVTGL</sequence>